<comment type="caution">
    <text evidence="1">The sequence shown here is derived from an EMBL/GenBank/DDBJ whole genome shotgun (WGS) entry which is preliminary data.</text>
</comment>
<evidence type="ECO:0000313" key="2">
    <source>
        <dbReference type="Proteomes" id="UP001243375"/>
    </source>
</evidence>
<organism evidence="1 2">
    <name type="scientific">Naganishia vaughanmartiniae</name>
    <dbReference type="NCBI Taxonomy" id="1424756"/>
    <lineage>
        <taxon>Eukaryota</taxon>
        <taxon>Fungi</taxon>
        <taxon>Dikarya</taxon>
        <taxon>Basidiomycota</taxon>
        <taxon>Agaricomycotina</taxon>
        <taxon>Tremellomycetes</taxon>
        <taxon>Filobasidiales</taxon>
        <taxon>Filobasidiaceae</taxon>
        <taxon>Naganishia</taxon>
    </lineage>
</organism>
<name>A0ACC2XEE0_9TREE</name>
<gene>
    <name evidence="1" type="ORF">QFC22_001708</name>
</gene>
<sequence>MMTEKLAHQLRGLALNSSSSNIDSFTPSSSNNNNNNGLLPTKASSSTANGSRPQVQMKKFMNPLPSRQQNPYADSQKAAMMRLAGVPNPERLPLGSSSAVNPSGTGSPARVHVKGVHSAHGTHGPAHTSTARIMASTLGPQKKVATTNASTSMLTTKEGKDAGKYDGYTGRDENAPIANGGSTNASHILRNERTDGVQKQQPQGLRDEGVAIRVNEGLDMTKIPEGDIGSMLNKKNAAFSLTSFEIGRKLGRGKFGRVYLARTRAPPHFVCAIKCLMKDEIKKDKVERQVRREIEIQQNLRHPNILRLFTYFHDTKRIFLVLEYSIKGELFKHLQREGRFSEARTAKYTYQMADALAYLHKKHVIHRDIKPENILLGLNGELKIADFGWSVHAPSSRRTTYCGTLDYLPPEMILGAPHGHYVDLWALGVLTYEFLHGGPPFEAESQKDTHKRICNVDLRLPSHFSPEAGDVIVRLLKLKPEERLPLVDVMNHPFVTKYKDVKASDFA</sequence>
<dbReference type="EMBL" id="JASBWU010000004">
    <property type="protein sequence ID" value="KAJ9122287.1"/>
    <property type="molecule type" value="Genomic_DNA"/>
</dbReference>
<proteinExistence type="predicted"/>
<reference evidence="1" key="1">
    <citation type="submission" date="2023-04" db="EMBL/GenBank/DDBJ databases">
        <title>Draft Genome sequencing of Naganishia species isolated from polar environments using Oxford Nanopore Technology.</title>
        <authorList>
            <person name="Leo P."/>
            <person name="Venkateswaran K."/>
        </authorList>
    </citation>
    <scope>NUCLEOTIDE SEQUENCE</scope>
    <source>
        <strain evidence="1">MNA-CCFEE 5425</strain>
    </source>
</reference>
<keyword evidence="2" id="KW-1185">Reference proteome</keyword>
<protein>
    <submittedName>
        <fullName evidence="1">Uncharacterized protein</fullName>
    </submittedName>
</protein>
<dbReference type="Proteomes" id="UP001243375">
    <property type="component" value="Unassembled WGS sequence"/>
</dbReference>
<accession>A0ACC2XEE0</accession>
<evidence type="ECO:0000313" key="1">
    <source>
        <dbReference type="EMBL" id="KAJ9122287.1"/>
    </source>
</evidence>